<evidence type="ECO:0000259" key="5">
    <source>
        <dbReference type="PROSITE" id="PS50977"/>
    </source>
</evidence>
<sequence>MSDAPKSLNKKAQGEETRATLIAVGAKLFALHGFHGVSMRKLASESEVNLATVGYHFGGKAGLYEAILREIFDVRDNLFPSAQETREQVAKAGTDPKRLGDVVSWYVHRMVNGLLDCEENFWPAFLISREFAQPTAQFKALEQEFFDPVFESLMTLVCAVLPKDTDREEQIIAAHCMIGMVVKFLEGAELINRRLEWESYKGRGTEKIAEVLGKRMRGFFGLPMENI</sequence>
<feature type="domain" description="HTH tetR-type" evidence="5">
    <location>
        <begin position="15"/>
        <end position="75"/>
    </location>
</feature>
<reference evidence="7" key="1">
    <citation type="submission" date="2017-09" db="EMBL/GenBank/DDBJ databases">
        <authorList>
            <person name="Regsiter A."/>
            <person name="William W."/>
        </authorList>
    </citation>
    <scope>NUCLEOTIDE SEQUENCE [LARGE SCALE GENOMIC DNA]</scope>
    <source>
        <strain evidence="7">500-1</strain>
    </source>
</reference>
<dbReference type="RefSeq" id="WP_097013053.1">
    <property type="nucleotide sequence ID" value="NZ_LT907975.1"/>
</dbReference>
<dbReference type="OrthoDB" id="9790413at2"/>
<dbReference type="AlphaFoldDB" id="A0A2C8FCE9"/>
<keyword evidence="2 4" id="KW-0238">DNA-binding</keyword>
<evidence type="ECO:0000256" key="1">
    <source>
        <dbReference type="ARBA" id="ARBA00023015"/>
    </source>
</evidence>
<accession>A0A2C8FCE9</accession>
<dbReference type="InterPro" id="IPR001647">
    <property type="entry name" value="HTH_TetR"/>
</dbReference>
<keyword evidence="3" id="KW-0804">Transcription</keyword>
<dbReference type="InterPro" id="IPR036271">
    <property type="entry name" value="Tet_transcr_reg_TetR-rel_C_sf"/>
</dbReference>
<keyword evidence="1" id="KW-0805">Transcription regulation</keyword>
<dbReference type="InterPro" id="IPR009057">
    <property type="entry name" value="Homeodomain-like_sf"/>
</dbReference>
<protein>
    <submittedName>
        <fullName evidence="6">Transcriptional regulator, TetR family</fullName>
    </submittedName>
</protein>
<feature type="DNA-binding region" description="H-T-H motif" evidence="4">
    <location>
        <begin position="38"/>
        <end position="57"/>
    </location>
</feature>
<dbReference type="Gene3D" id="1.10.10.60">
    <property type="entry name" value="Homeodomain-like"/>
    <property type="match status" value="1"/>
</dbReference>
<name>A0A2C8FCE9_9BACT</name>
<dbReference type="InterPro" id="IPR015292">
    <property type="entry name" value="Tscrpt_reg_YbiH_C"/>
</dbReference>
<dbReference type="SUPFAM" id="SSF46689">
    <property type="entry name" value="Homeodomain-like"/>
    <property type="match status" value="1"/>
</dbReference>
<proteinExistence type="predicted"/>
<evidence type="ECO:0000313" key="7">
    <source>
        <dbReference type="Proteomes" id="UP000219215"/>
    </source>
</evidence>
<dbReference type="EMBL" id="LT907975">
    <property type="protein sequence ID" value="SOB60310.1"/>
    <property type="molecule type" value="Genomic_DNA"/>
</dbReference>
<dbReference type="Pfam" id="PF09209">
    <property type="entry name" value="CecR_C"/>
    <property type="match status" value="1"/>
</dbReference>
<organism evidence="6 7">
    <name type="scientific">Pseudodesulfovibrio profundus</name>
    <dbReference type="NCBI Taxonomy" id="57320"/>
    <lineage>
        <taxon>Bacteria</taxon>
        <taxon>Pseudomonadati</taxon>
        <taxon>Thermodesulfobacteriota</taxon>
        <taxon>Desulfovibrionia</taxon>
        <taxon>Desulfovibrionales</taxon>
        <taxon>Desulfovibrionaceae</taxon>
    </lineage>
</organism>
<evidence type="ECO:0000313" key="6">
    <source>
        <dbReference type="EMBL" id="SOB60310.1"/>
    </source>
</evidence>
<dbReference type="PANTHER" id="PTHR30055:SF234">
    <property type="entry name" value="HTH-TYPE TRANSCRIPTIONAL REGULATOR BETI"/>
    <property type="match status" value="1"/>
</dbReference>
<dbReference type="SUPFAM" id="SSF48498">
    <property type="entry name" value="Tetracyclin repressor-like, C-terminal domain"/>
    <property type="match status" value="1"/>
</dbReference>
<dbReference type="PANTHER" id="PTHR30055">
    <property type="entry name" value="HTH-TYPE TRANSCRIPTIONAL REGULATOR RUTR"/>
    <property type="match status" value="1"/>
</dbReference>
<dbReference type="KEGG" id="pprf:DPRO_3396"/>
<evidence type="ECO:0000256" key="3">
    <source>
        <dbReference type="ARBA" id="ARBA00023163"/>
    </source>
</evidence>
<gene>
    <name evidence="6" type="ORF">DPRO_3396</name>
</gene>
<dbReference type="PROSITE" id="PS50977">
    <property type="entry name" value="HTH_TETR_2"/>
    <property type="match status" value="1"/>
</dbReference>
<dbReference type="Gene3D" id="1.10.357.10">
    <property type="entry name" value="Tetracycline Repressor, domain 2"/>
    <property type="match status" value="1"/>
</dbReference>
<evidence type="ECO:0000256" key="4">
    <source>
        <dbReference type="PROSITE-ProRule" id="PRU00335"/>
    </source>
</evidence>
<dbReference type="InterPro" id="IPR050109">
    <property type="entry name" value="HTH-type_TetR-like_transc_reg"/>
</dbReference>
<dbReference type="GO" id="GO:0000976">
    <property type="term" value="F:transcription cis-regulatory region binding"/>
    <property type="evidence" value="ECO:0007669"/>
    <property type="project" value="TreeGrafter"/>
</dbReference>
<keyword evidence="7" id="KW-1185">Reference proteome</keyword>
<dbReference type="Proteomes" id="UP000219215">
    <property type="component" value="Chromosome DPRO"/>
</dbReference>
<evidence type="ECO:0000256" key="2">
    <source>
        <dbReference type="ARBA" id="ARBA00023125"/>
    </source>
</evidence>
<dbReference type="GO" id="GO:0003700">
    <property type="term" value="F:DNA-binding transcription factor activity"/>
    <property type="evidence" value="ECO:0007669"/>
    <property type="project" value="TreeGrafter"/>
</dbReference>
<dbReference type="Pfam" id="PF00440">
    <property type="entry name" value="TetR_N"/>
    <property type="match status" value="1"/>
</dbReference>